<name>A0A066TPT9_9PSEU</name>
<dbReference type="RefSeq" id="WP_043788088.1">
    <property type="nucleotide sequence ID" value="NZ_JMQI01000076.1"/>
</dbReference>
<dbReference type="Gene3D" id="3.40.50.1370">
    <property type="entry name" value="Aspartate/ornithine carbamoyltransferase"/>
    <property type="match status" value="2"/>
</dbReference>
<dbReference type="SUPFAM" id="SSF53671">
    <property type="entry name" value="Aspartate/ornithine carbamoyltransferase"/>
    <property type="match status" value="1"/>
</dbReference>
<organism evidence="5 6">
    <name type="scientific">Amycolatopsis rifamycinica</name>
    <dbReference type="NCBI Taxonomy" id="287986"/>
    <lineage>
        <taxon>Bacteria</taxon>
        <taxon>Bacillati</taxon>
        <taxon>Actinomycetota</taxon>
        <taxon>Actinomycetes</taxon>
        <taxon>Pseudonocardiales</taxon>
        <taxon>Pseudonocardiaceae</taxon>
        <taxon>Amycolatopsis</taxon>
    </lineage>
</organism>
<evidence type="ECO:0000259" key="3">
    <source>
        <dbReference type="Pfam" id="PF00185"/>
    </source>
</evidence>
<proteinExistence type="inferred from homology"/>
<evidence type="ECO:0000313" key="6">
    <source>
        <dbReference type="Proteomes" id="UP000027345"/>
    </source>
</evidence>
<dbReference type="Pfam" id="PF00185">
    <property type="entry name" value="OTCace"/>
    <property type="match status" value="1"/>
</dbReference>
<dbReference type="UniPathway" id="UPA00070">
    <property type="reaction ID" value="UER00116"/>
</dbReference>
<accession>A0A066TPT9</accession>
<dbReference type="PANTHER" id="PTHR45753">
    <property type="entry name" value="ORNITHINE CARBAMOYLTRANSFERASE, MITOCHONDRIAL"/>
    <property type="match status" value="1"/>
</dbReference>
<dbReference type="InterPro" id="IPR006131">
    <property type="entry name" value="Asp_carbamoyltransf_Asp/Orn-bd"/>
</dbReference>
<dbReference type="OrthoDB" id="9774690at2"/>
<comment type="caution">
    <text evidence="5">The sequence shown here is derived from an EMBL/GenBank/DDBJ whole genome shotgun (WGS) entry which is preliminary data.</text>
</comment>
<reference evidence="5 6" key="1">
    <citation type="submission" date="2014-05" db="EMBL/GenBank/DDBJ databases">
        <title>Draft genome sequence of Amycolatopsis rifamycinica DSM 46095.</title>
        <authorList>
            <person name="Lal R."/>
            <person name="Saxena A."/>
            <person name="Kumari R."/>
            <person name="Mukherjee U."/>
            <person name="Singh P."/>
            <person name="Sangwan N."/>
            <person name="Mahato N.K."/>
        </authorList>
    </citation>
    <scope>NUCLEOTIDE SEQUENCE [LARGE SCALE GENOMIC DNA]</scope>
    <source>
        <strain evidence="5 6">DSM 46095</strain>
    </source>
</reference>
<feature type="domain" description="Aspartate/ornithine carbamoyltransferase Asp/Orn-binding" evidence="3">
    <location>
        <begin position="164"/>
        <end position="316"/>
    </location>
</feature>
<comment type="similarity">
    <text evidence="2">Belongs to the aspartate/ornithine carbamoyltransferase superfamily.</text>
</comment>
<sequence>MIAPFQLDTRTTPEHAVTLLDWSAEEIRSLFDLADWIAAQPPAVLPNLAPRAVIGCCFYQNSTRTRLSFETAACRIGATTVGFADASTTRAGDFFQESLEDTVRVVGSYADLLVLRHVDDDAGERAAAVSPVPVISAGSGEREHPTQGLLDSWMITRTLGTVEGARIGLVGDPACRATRSTLIALCRLGVAQVVFLTPPGCAVQLDEDSVMAEYGVGSYEVETATDLLKSVDAVSMIPFELPDFHVPAARRDPDAPPLPQRYVFDRRLLSTVGAHAHVFHTGPRTAELSADSTDLPNVHYFEGVRNGVALRAALLCRLLRQA</sequence>
<dbReference type="EMBL" id="JMQI01000076">
    <property type="protein sequence ID" value="KDN17146.1"/>
    <property type="molecule type" value="Genomic_DNA"/>
</dbReference>
<dbReference type="PRINTS" id="PR00100">
    <property type="entry name" value="AOTCASE"/>
</dbReference>
<dbReference type="GO" id="GO:0006520">
    <property type="term" value="P:amino acid metabolic process"/>
    <property type="evidence" value="ECO:0007669"/>
    <property type="project" value="InterPro"/>
</dbReference>
<dbReference type="InterPro" id="IPR006130">
    <property type="entry name" value="Asp/Orn_carbamoylTrfase"/>
</dbReference>
<dbReference type="GO" id="GO:0044205">
    <property type="term" value="P:'de novo' UMP biosynthetic process"/>
    <property type="evidence" value="ECO:0007669"/>
    <property type="project" value="UniProtKB-UniPathway"/>
</dbReference>
<keyword evidence="1 2" id="KW-0808">Transferase</keyword>
<dbReference type="AlphaFoldDB" id="A0A066TPT9"/>
<dbReference type="GO" id="GO:0016597">
    <property type="term" value="F:amino acid binding"/>
    <property type="evidence" value="ECO:0007669"/>
    <property type="project" value="InterPro"/>
</dbReference>
<feature type="domain" description="Aspartate/ornithine carbamoyltransferase carbamoyl-P binding" evidence="4">
    <location>
        <begin position="15"/>
        <end position="155"/>
    </location>
</feature>
<keyword evidence="6" id="KW-1185">Reference proteome</keyword>
<evidence type="ECO:0000259" key="4">
    <source>
        <dbReference type="Pfam" id="PF02729"/>
    </source>
</evidence>
<gene>
    <name evidence="5" type="ORF">DV20_37785</name>
</gene>
<dbReference type="PRINTS" id="PR00101">
    <property type="entry name" value="ATCASE"/>
</dbReference>
<dbReference type="STRING" id="287986.DV20_37785"/>
<dbReference type="PANTHER" id="PTHR45753:SF6">
    <property type="entry name" value="ASPARTATE CARBAMOYLTRANSFERASE"/>
    <property type="match status" value="1"/>
</dbReference>
<evidence type="ECO:0000256" key="2">
    <source>
        <dbReference type="RuleBase" id="RU003634"/>
    </source>
</evidence>
<dbReference type="InterPro" id="IPR006132">
    <property type="entry name" value="Asp/Orn_carbamoyltranf_P-bd"/>
</dbReference>
<dbReference type="GO" id="GO:0005829">
    <property type="term" value="C:cytosol"/>
    <property type="evidence" value="ECO:0007669"/>
    <property type="project" value="TreeGrafter"/>
</dbReference>
<evidence type="ECO:0000313" key="5">
    <source>
        <dbReference type="EMBL" id="KDN17146.1"/>
    </source>
</evidence>
<dbReference type="eggNOG" id="COG0540">
    <property type="taxonomic scope" value="Bacteria"/>
</dbReference>
<dbReference type="Pfam" id="PF02729">
    <property type="entry name" value="OTCace_N"/>
    <property type="match status" value="1"/>
</dbReference>
<dbReference type="InterPro" id="IPR036901">
    <property type="entry name" value="Asp/Orn_carbamoylTrfase_sf"/>
</dbReference>
<evidence type="ECO:0000256" key="1">
    <source>
        <dbReference type="ARBA" id="ARBA00022679"/>
    </source>
</evidence>
<dbReference type="GO" id="GO:0016743">
    <property type="term" value="F:carboxyl- or carbamoyltransferase activity"/>
    <property type="evidence" value="ECO:0007669"/>
    <property type="project" value="InterPro"/>
</dbReference>
<protein>
    <submittedName>
        <fullName evidence="5">Uncharacterized protein</fullName>
    </submittedName>
</protein>
<dbReference type="Proteomes" id="UP000027345">
    <property type="component" value="Unassembled WGS sequence"/>
</dbReference>